<accession>A0A4R4DM15</accession>
<dbReference type="AlphaFoldDB" id="A0A4R4DM15"/>
<dbReference type="RefSeq" id="WP_132289827.1">
    <property type="nucleotide sequence ID" value="NZ_SKBM01000011.1"/>
</dbReference>
<dbReference type="FunFam" id="1.10.10.10:FF:000001">
    <property type="entry name" value="LysR family transcriptional regulator"/>
    <property type="match status" value="1"/>
</dbReference>
<dbReference type="EMBL" id="SKBM01000011">
    <property type="protein sequence ID" value="TCZ61123.1"/>
    <property type="molecule type" value="Genomic_DNA"/>
</dbReference>
<evidence type="ECO:0000256" key="2">
    <source>
        <dbReference type="ARBA" id="ARBA00023015"/>
    </source>
</evidence>
<dbReference type="InterPro" id="IPR036390">
    <property type="entry name" value="WH_DNA-bd_sf"/>
</dbReference>
<dbReference type="PRINTS" id="PR00039">
    <property type="entry name" value="HTHLYSR"/>
</dbReference>
<dbReference type="PROSITE" id="PS50931">
    <property type="entry name" value="HTH_LYSR"/>
    <property type="match status" value="1"/>
</dbReference>
<evidence type="ECO:0000256" key="4">
    <source>
        <dbReference type="ARBA" id="ARBA00023163"/>
    </source>
</evidence>
<gene>
    <name evidence="6" type="ORF">EXY23_13420</name>
</gene>
<dbReference type="SUPFAM" id="SSF46785">
    <property type="entry name" value="Winged helix' DNA-binding domain"/>
    <property type="match status" value="1"/>
</dbReference>
<comment type="similarity">
    <text evidence="1">Belongs to the LysR transcriptional regulatory family.</text>
</comment>
<evidence type="ECO:0000256" key="3">
    <source>
        <dbReference type="ARBA" id="ARBA00023125"/>
    </source>
</evidence>
<sequence>MNPPLADDRAGPGAQLRNLRTFVVAVRAGSMSRAAAELGISQPTVSGHIGELERAVGKLLLDRKQDGVALTPVGERLLLRATEALDLLDAAVREATFVADPGAGEVRIGASEPYIASGFLAAAIDRAQQHHPQLEITVVPADTGALDFGGLRERKLDVVLGRMPAEDACADIEAEVLFREPILVATGVQSRWARAQVGALRDLTGARWLLGPHGTAVRALVTEAFRAEGLPAPRGAVNTHSMLLRLQLLARCDYVSSMPSSLLRLKGREWGLTALPITLRQSLPVVVATLRRRSLAAPVHLFLGHLRAVTAELNGEEDGPAA</sequence>
<dbReference type="InterPro" id="IPR000847">
    <property type="entry name" value="LysR_HTH_N"/>
</dbReference>
<evidence type="ECO:0000259" key="5">
    <source>
        <dbReference type="PROSITE" id="PS50931"/>
    </source>
</evidence>
<dbReference type="InterPro" id="IPR036388">
    <property type="entry name" value="WH-like_DNA-bd_sf"/>
</dbReference>
<name>A0A4R4DM15_9PROT</name>
<dbReference type="GO" id="GO:0032993">
    <property type="term" value="C:protein-DNA complex"/>
    <property type="evidence" value="ECO:0007669"/>
    <property type="project" value="TreeGrafter"/>
</dbReference>
<evidence type="ECO:0000313" key="7">
    <source>
        <dbReference type="Proteomes" id="UP000295023"/>
    </source>
</evidence>
<keyword evidence="7" id="KW-1185">Reference proteome</keyword>
<dbReference type="PANTHER" id="PTHR30346">
    <property type="entry name" value="TRANSCRIPTIONAL DUAL REGULATOR HCAR-RELATED"/>
    <property type="match status" value="1"/>
</dbReference>
<dbReference type="PANTHER" id="PTHR30346:SF28">
    <property type="entry name" value="HTH-TYPE TRANSCRIPTIONAL REGULATOR CYNR"/>
    <property type="match status" value="1"/>
</dbReference>
<dbReference type="Pfam" id="PF03466">
    <property type="entry name" value="LysR_substrate"/>
    <property type="match status" value="1"/>
</dbReference>
<proteinExistence type="inferred from homology"/>
<organism evidence="6 7">
    <name type="scientific">Roseicella aquatilis</name>
    <dbReference type="NCBI Taxonomy" id="2527868"/>
    <lineage>
        <taxon>Bacteria</taxon>
        <taxon>Pseudomonadati</taxon>
        <taxon>Pseudomonadota</taxon>
        <taxon>Alphaproteobacteria</taxon>
        <taxon>Acetobacterales</taxon>
        <taxon>Roseomonadaceae</taxon>
        <taxon>Roseicella</taxon>
    </lineage>
</organism>
<keyword evidence="3" id="KW-0238">DNA-binding</keyword>
<dbReference type="Proteomes" id="UP000295023">
    <property type="component" value="Unassembled WGS sequence"/>
</dbReference>
<keyword evidence="4" id="KW-0804">Transcription</keyword>
<dbReference type="SUPFAM" id="SSF53850">
    <property type="entry name" value="Periplasmic binding protein-like II"/>
    <property type="match status" value="1"/>
</dbReference>
<evidence type="ECO:0000256" key="1">
    <source>
        <dbReference type="ARBA" id="ARBA00009437"/>
    </source>
</evidence>
<evidence type="ECO:0000313" key="6">
    <source>
        <dbReference type="EMBL" id="TCZ61123.1"/>
    </source>
</evidence>
<keyword evidence="2" id="KW-0805">Transcription regulation</keyword>
<dbReference type="Gene3D" id="3.40.190.10">
    <property type="entry name" value="Periplasmic binding protein-like II"/>
    <property type="match status" value="2"/>
</dbReference>
<dbReference type="InterPro" id="IPR005119">
    <property type="entry name" value="LysR_subst-bd"/>
</dbReference>
<dbReference type="GO" id="GO:0003700">
    <property type="term" value="F:DNA-binding transcription factor activity"/>
    <property type="evidence" value="ECO:0007669"/>
    <property type="project" value="InterPro"/>
</dbReference>
<feature type="domain" description="HTH lysR-type" evidence="5">
    <location>
        <begin position="16"/>
        <end position="71"/>
    </location>
</feature>
<dbReference type="GO" id="GO:0003677">
    <property type="term" value="F:DNA binding"/>
    <property type="evidence" value="ECO:0007669"/>
    <property type="project" value="UniProtKB-KW"/>
</dbReference>
<dbReference type="Gene3D" id="1.10.10.10">
    <property type="entry name" value="Winged helix-like DNA-binding domain superfamily/Winged helix DNA-binding domain"/>
    <property type="match status" value="1"/>
</dbReference>
<protein>
    <submittedName>
        <fullName evidence="6">LysR family transcriptional regulator</fullName>
    </submittedName>
</protein>
<dbReference type="Pfam" id="PF00126">
    <property type="entry name" value="HTH_1"/>
    <property type="match status" value="1"/>
</dbReference>
<dbReference type="OrthoDB" id="9806538at2"/>
<reference evidence="6 7" key="1">
    <citation type="submission" date="2019-03" db="EMBL/GenBank/DDBJ databases">
        <title>Paracraurococcus aquatilis NE82 genome sequence.</title>
        <authorList>
            <person name="Zhao Y."/>
            <person name="Du Z."/>
        </authorList>
    </citation>
    <scope>NUCLEOTIDE SEQUENCE [LARGE SCALE GENOMIC DNA]</scope>
    <source>
        <strain evidence="6 7">NE82</strain>
    </source>
</reference>
<comment type="caution">
    <text evidence="6">The sequence shown here is derived from an EMBL/GenBank/DDBJ whole genome shotgun (WGS) entry which is preliminary data.</text>
</comment>